<dbReference type="PANTHER" id="PTHR45080:SF8">
    <property type="entry name" value="IG-LIKE DOMAIN-CONTAINING PROTEIN"/>
    <property type="match status" value="1"/>
</dbReference>
<feature type="non-terminal residue" evidence="8">
    <location>
        <position position="1"/>
    </location>
</feature>
<dbReference type="CDD" id="cd00096">
    <property type="entry name" value="Ig"/>
    <property type="match status" value="1"/>
</dbReference>
<dbReference type="InterPro" id="IPR013098">
    <property type="entry name" value="Ig_I-set"/>
</dbReference>
<dbReference type="FunFam" id="2.60.40.10:FF:001749">
    <property type="entry name" value="Neural/ectodermal development factor IMP-L2"/>
    <property type="match status" value="1"/>
</dbReference>
<evidence type="ECO:0000313" key="9">
    <source>
        <dbReference type="Proteomes" id="UP000271974"/>
    </source>
</evidence>
<keyword evidence="5" id="KW-1015">Disulfide bond</keyword>
<evidence type="ECO:0000256" key="1">
    <source>
        <dbReference type="ARBA" id="ARBA00004613"/>
    </source>
</evidence>
<organism evidence="8 9">
    <name type="scientific">Elysia chlorotica</name>
    <name type="common">Eastern emerald elysia</name>
    <name type="synonym">Sea slug</name>
    <dbReference type="NCBI Taxonomy" id="188477"/>
    <lineage>
        <taxon>Eukaryota</taxon>
        <taxon>Metazoa</taxon>
        <taxon>Spiralia</taxon>
        <taxon>Lophotrochozoa</taxon>
        <taxon>Mollusca</taxon>
        <taxon>Gastropoda</taxon>
        <taxon>Heterobranchia</taxon>
        <taxon>Euthyneura</taxon>
        <taxon>Panpulmonata</taxon>
        <taxon>Sacoglossa</taxon>
        <taxon>Placobranchoidea</taxon>
        <taxon>Plakobranchidae</taxon>
        <taxon>Elysia</taxon>
    </lineage>
</organism>
<comment type="subcellular location">
    <subcellularLocation>
        <location evidence="1">Secreted</location>
    </subcellularLocation>
</comment>
<keyword evidence="3" id="KW-0732">Signal</keyword>
<evidence type="ECO:0000256" key="5">
    <source>
        <dbReference type="ARBA" id="ARBA00023157"/>
    </source>
</evidence>
<dbReference type="PANTHER" id="PTHR45080">
    <property type="entry name" value="CONTACTIN 5"/>
    <property type="match status" value="1"/>
</dbReference>
<dbReference type="InterPro" id="IPR003599">
    <property type="entry name" value="Ig_sub"/>
</dbReference>
<dbReference type="GO" id="GO:0030424">
    <property type="term" value="C:axon"/>
    <property type="evidence" value="ECO:0007669"/>
    <property type="project" value="TreeGrafter"/>
</dbReference>
<dbReference type="EMBL" id="RQTK01000012">
    <property type="protein sequence ID" value="RUS91386.1"/>
    <property type="molecule type" value="Genomic_DNA"/>
</dbReference>
<keyword evidence="9" id="KW-1185">Reference proteome</keyword>
<name>A0A3S1A0M0_ELYCH</name>
<evidence type="ECO:0000256" key="3">
    <source>
        <dbReference type="ARBA" id="ARBA00022729"/>
    </source>
</evidence>
<gene>
    <name evidence="8" type="ORF">EGW08_000816</name>
</gene>
<evidence type="ECO:0000256" key="6">
    <source>
        <dbReference type="ARBA" id="ARBA00023319"/>
    </source>
</evidence>
<protein>
    <recommendedName>
        <fullName evidence="7">Ig-like domain-containing protein</fullName>
    </recommendedName>
</protein>
<dbReference type="GO" id="GO:0008046">
    <property type="term" value="F:axon guidance receptor activity"/>
    <property type="evidence" value="ECO:0007669"/>
    <property type="project" value="TreeGrafter"/>
</dbReference>
<dbReference type="SMART" id="SM00409">
    <property type="entry name" value="IG"/>
    <property type="match status" value="2"/>
</dbReference>
<feature type="domain" description="Ig-like" evidence="7">
    <location>
        <begin position="1"/>
        <end position="82"/>
    </location>
</feature>
<evidence type="ECO:0000313" key="8">
    <source>
        <dbReference type="EMBL" id="RUS91386.1"/>
    </source>
</evidence>
<dbReference type="InterPro" id="IPR007110">
    <property type="entry name" value="Ig-like_dom"/>
</dbReference>
<feature type="domain" description="Ig-like" evidence="7">
    <location>
        <begin position="95"/>
        <end position="183"/>
    </location>
</feature>
<evidence type="ECO:0000256" key="4">
    <source>
        <dbReference type="ARBA" id="ARBA00022737"/>
    </source>
</evidence>
<dbReference type="STRING" id="188477.A0A3S1A0M0"/>
<evidence type="ECO:0000259" key="7">
    <source>
        <dbReference type="PROSITE" id="PS50835"/>
    </source>
</evidence>
<keyword evidence="6" id="KW-0393">Immunoglobulin domain</keyword>
<keyword evidence="4" id="KW-0677">Repeat</keyword>
<reference evidence="8 9" key="1">
    <citation type="submission" date="2019-01" db="EMBL/GenBank/DDBJ databases">
        <title>A draft genome assembly of the solar-powered sea slug Elysia chlorotica.</title>
        <authorList>
            <person name="Cai H."/>
            <person name="Li Q."/>
            <person name="Fang X."/>
            <person name="Li J."/>
            <person name="Curtis N.E."/>
            <person name="Altenburger A."/>
            <person name="Shibata T."/>
            <person name="Feng M."/>
            <person name="Maeda T."/>
            <person name="Schwartz J.A."/>
            <person name="Shigenobu S."/>
            <person name="Lundholm N."/>
            <person name="Nishiyama T."/>
            <person name="Yang H."/>
            <person name="Hasebe M."/>
            <person name="Li S."/>
            <person name="Pierce S.K."/>
            <person name="Wang J."/>
        </authorList>
    </citation>
    <scope>NUCLEOTIDE SEQUENCE [LARGE SCALE GENOMIC DNA]</scope>
    <source>
        <strain evidence="8">EC2010</strain>
        <tissue evidence="8">Whole organism of an adult</tissue>
    </source>
</reference>
<comment type="caution">
    <text evidence="8">The sequence shown here is derived from an EMBL/GenBank/DDBJ whole genome shotgun (WGS) entry which is preliminary data.</text>
</comment>
<dbReference type="Proteomes" id="UP000271974">
    <property type="component" value="Unassembled WGS sequence"/>
</dbReference>
<dbReference type="PROSITE" id="PS50835">
    <property type="entry name" value="IG_LIKE"/>
    <property type="match status" value="2"/>
</dbReference>
<dbReference type="OrthoDB" id="6138780at2759"/>
<dbReference type="GO" id="GO:0007156">
    <property type="term" value="P:homophilic cell adhesion via plasma membrane adhesion molecules"/>
    <property type="evidence" value="ECO:0007669"/>
    <property type="project" value="TreeGrafter"/>
</dbReference>
<dbReference type="GO" id="GO:0043025">
    <property type="term" value="C:neuronal cell body"/>
    <property type="evidence" value="ECO:0007669"/>
    <property type="project" value="TreeGrafter"/>
</dbReference>
<dbReference type="GO" id="GO:0005576">
    <property type="term" value="C:extracellular region"/>
    <property type="evidence" value="ECO:0007669"/>
    <property type="project" value="UniProtKB-SubCell"/>
</dbReference>
<dbReference type="SUPFAM" id="SSF48726">
    <property type="entry name" value="Immunoglobulin"/>
    <property type="match status" value="2"/>
</dbReference>
<evidence type="ECO:0000256" key="2">
    <source>
        <dbReference type="ARBA" id="ARBA00022525"/>
    </source>
</evidence>
<keyword evidence="2" id="KW-0964">Secreted</keyword>
<dbReference type="GO" id="GO:0005886">
    <property type="term" value="C:plasma membrane"/>
    <property type="evidence" value="ECO:0007669"/>
    <property type="project" value="TreeGrafter"/>
</dbReference>
<accession>A0A3S1A0M0</accession>
<dbReference type="Gene3D" id="2.60.40.10">
    <property type="entry name" value="Immunoglobulins"/>
    <property type="match status" value="2"/>
</dbReference>
<dbReference type="GO" id="GO:0050808">
    <property type="term" value="P:synapse organization"/>
    <property type="evidence" value="ECO:0007669"/>
    <property type="project" value="TreeGrafter"/>
</dbReference>
<dbReference type="InterPro" id="IPR013783">
    <property type="entry name" value="Ig-like_fold"/>
</dbReference>
<sequence length="188" mass="21067">EFENVALYCKVGGVPSPSVHWLKNGKRIVQVEELNGFGDDKLSMYDTGATLFIDCLDETDQANYTCVAETPKHRESRSIFLTVLTTVVLSLPGRPARIYMGTNSVLELENNSVRLFCRAQGNPAPSITWYDRDNQVIQDGGHYRLSKSGDLIIKNISWFDHMGVYTCEAKNDYGADTSSPFLYPTARE</sequence>
<dbReference type="AlphaFoldDB" id="A0A3S1A0M0"/>
<dbReference type="SMART" id="SM00408">
    <property type="entry name" value="IGc2"/>
    <property type="match status" value="2"/>
</dbReference>
<dbReference type="InterPro" id="IPR050958">
    <property type="entry name" value="Cell_Adh-Cytoskel_Orgn"/>
</dbReference>
<dbReference type="InterPro" id="IPR036179">
    <property type="entry name" value="Ig-like_dom_sf"/>
</dbReference>
<dbReference type="Pfam" id="PF07679">
    <property type="entry name" value="I-set"/>
    <property type="match status" value="2"/>
</dbReference>
<dbReference type="InterPro" id="IPR003598">
    <property type="entry name" value="Ig_sub2"/>
</dbReference>
<proteinExistence type="predicted"/>